<dbReference type="InterPro" id="IPR000914">
    <property type="entry name" value="SBP_5_dom"/>
</dbReference>
<dbReference type="Gene3D" id="3.90.76.10">
    <property type="entry name" value="Dipeptide-binding Protein, Domain 1"/>
    <property type="match status" value="1"/>
</dbReference>
<proteinExistence type="inferred from homology"/>
<evidence type="ECO:0000259" key="4">
    <source>
        <dbReference type="Pfam" id="PF00496"/>
    </source>
</evidence>
<organism evidence="5 6">
    <name type="scientific">Anaerotignum lactatifermentans</name>
    <dbReference type="NCBI Taxonomy" id="160404"/>
    <lineage>
        <taxon>Bacteria</taxon>
        <taxon>Bacillati</taxon>
        <taxon>Bacillota</taxon>
        <taxon>Clostridia</taxon>
        <taxon>Lachnospirales</taxon>
        <taxon>Anaerotignaceae</taxon>
        <taxon>Anaerotignum</taxon>
    </lineage>
</organism>
<dbReference type="SUPFAM" id="SSF53850">
    <property type="entry name" value="Periplasmic binding protein-like II"/>
    <property type="match status" value="1"/>
</dbReference>
<evidence type="ECO:0000313" key="5">
    <source>
        <dbReference type="EMBL" id="OUN42227.1"/>
    </source>
</evidence>
<comment type="similarity">
    <text evidence="1">Belongs to the bacterial solute-binding protein 5 family.</text>
</comment>
<dbReference type="GO" id="GO:0043190">
    <property type="term" value="C:ATP-binding cassette (ABC) transporter complex"/>
    <property type="evidence" value="ECO:0007669"/>
    <property type="project" value="InterPro"/>
</dbReference>
<gene>
    <name evidence="5" type="ORF">B5G26_09645</name>
</gene>
<dbReference type="InterPro" id="IPR039424">
    <property type="entry name" value="SBP_5"/>
</dbReference>
<dbReference type="PANTHER" id="PTHR30290:SF9">
    <property type="entry name" value="OLIGOPEPTIDE-BINDING PROTEIN APPA"/>
    <property type="match status" value="1"/>
</dbReference>
<dbReference type="Proteomes" id="UP000195455">
    <property type="component" value="Unassembled WGS sequence"/>
</dbReference>
<dbReference type="Gene3D" id="3.40.190.10">
    <property type="entry name" value="Periplasmic binding protein-like II"/>
    <property type="match status" value="1"/>
</dbReference>
<dbReference type="GO" id="GO:0015833">
    <property type="term" value="P:peptide transport"/>
    <property type="evidence" value="ECO:0007669"/>
    <property type="project" value="TreeGrafter"/>
</dbReference>
<sequence>MVCKEENGMKKRIWALALTAVFLLTACSGGESTTGDFSVTAGEDAQTAAASGLTLSMRVPETLNPLRNRDESVDRILKLMFLPFIGQGENGKPEGGVAENWTLSADGMSLAVNLKQNIKWTDGTSLTADDVVFSYDTIVGSEEDAVYKNVTNYVASCTKTGTYSVTVNFREAFSNNISALYFPIIPAAHYQGQTEMDSAANMNPVGNAPYRMESYTMASSMVLVPNESYSGTVPNISTITVKITGSADTDDYSFSQGILDTMVTDSTSAGRYLAADDKMKGTAFDAGVYDFIGFNFGRDLFQDKNLRQAVAYVVPKDYIYESVYLKYAEMSNTPVSPASWLYEENVAPYNYDASMASTLLKNAGWADSNNDGVLEKEKENGTKEELRITMLVNKENTARNQIASRMEEELEAIGFEVTIDAQPYDVYSEKFATGDFDLVVGGWKMSEVLNLAPFFVTDGDYNYIGYSNEEVDQLLQTANSAIGEGQTLLAYSNLQKKLAEELPYVSIAYRQDVLLTSSYVGGEIHPTRINVFDGIEYWTLQQKG</sequence>
<evidence type="ECO:0000256" key="3">
    <source>
        <dbReference type="ARBA" id="ARBA00022729"/>
    </source>
</evidence>
<dbReference type="GO" id="GO:1904680">
    <property type="term" value="F:peptide transmembrane transporter activity"/>
    <property type="evidence" value="ECO:0007669"/>
    <property type="project" value="TreeGrafter"/>
</dbReference>
<evidence type="ECO:0000256" key="2">
    <source>
        <dbReference type="ARBA" id="ARBA00022448"/>
    </source>
</evidence>
<protein>
    <recommendedName>
        <fullName evidence="4">Solute-binding protein family 5 domain-containing protein</fullName>
    </recommendedName>
</protein>
<dbReference type="PANTHER" id="PTHR30290">
    <property type="entry name" value="PERIPLASMIC BINDING COMPONENT OF ABC TRANSPORTER"/>
    <property type="match status" value="1"/>
</dbReference>
<dbReference type="Gene3D" id="3.10.105.10">
    <property type="entry name" value="Dipeptide-binding Protein, Domain 3"/>
    <property type="match status" value="1"/>
</dbReference>
<feature type="domain" description="Solute-binding protein family 5" evidence="4">
    <location>
        <begin position="92"/>
        <end position="444"/>
    </location>
</feature>
<keyword evidence="2" id="KW-0813">Transport</keyword>
<dbReference type="Pfam" id="PF00496">
    <property type="entry name" value="SBP_bac_5"/>
    <property type="match status" value="1"/>
</dbReference>
<dbReference type="GO" id="GO:0042597">
    <property type="term" value="C:periplasmic space"/>
    <property type="evidence" value="ECO:0007669"/>
    <property type="project" value="UniProtKB-ARBA"/>
</dbReference>
<dbReference type="PIRSF" id="PIRSF002741">
    <property type="entry name" value="MppA"/>
    <property type="match status" value="1"/>
</dbReference>
<evidence type="ECO:0000256" key="1">
    <source>
        <dbReference type="ARBA" id="ARBA00005695"/>
    </source>
</evidence>
<evidence type="ECO:0000313" key="6">
    <source>
        <dbReference type="Proteomes" id="UP000195455"/>
    </source>
</evidence>
<reference evidence="6" key="1">
    <citation type="submission" date="2017-04" db="EMBL/GenBank/DDBJ databases">
        <title>Function of individual gut microbiota members based on whole genome sequencing of pure cultures obtained from chicken caecum.</title>
        <authorList>
            <person name="Medvecky M."/>
            <person name="Cejkova D."/>
            <person name="Polansky O."/>
            <person name="Karasova D."/>
            <person name="Kubasova T."/>
            <person name="Cizek A."/>
            <person name="Rychlik I."/>
        </authorList>
    </citation>
    <scope>NUCLEOTIDE SEQUENCE [LARGE SCALE GENOMIC DNA]</scope>
    <source>
        <strain evidence="6">An75</strain>
    </source>
</reference>
<dbReference type="AlphaFoldDB" id="A0A1Y3U549"/>
<dbReference type="CDD" id="cd08513">
    <property type="entry name" value="PBP2_thermophilic_Hb8_like"/>
    <property type="match status" value="1"/>
</dbReference>
<comment type="caution">
    <text evidence="5">The sequence shown here is derived from an EMBL/GenBank/DDBJ whole genome shotgun (WGS) entry which is preliminary data.</text>
</comment>
<dbReference type="EMBL" id="NFHM01000013">
    <property type="protein sequence ID" value="OUN42227.1"/>
    <property type="molecule type" value="Genomic_DNA"/>
</dbReference>
<name>A0A1Y3U549_9FIRM</name>
<dbReference type="PROSITE" id="PS51257">
    <property type="entry name" value="PROKAR_LIPOPROTEIN"/>
    <property type="match status" value="1"/>
</dbReference>
<keyword evidence="3" id="KW-0732">Signal</keyword>
<accession>A0A1Y3U549</accession>
<dbReference type="InterPro" id="IPR030678">
    <property type="entry name" value="Peptide/Ni-bd"/>
</dbReference>